<dbReference type="InterPro" id="IPR008737">
    <property type="entry name" value="DUF1758"/>
</dbReference>
<proteinExistence type="predicted"/>
<dbReference type="Pfam" id="PF03564">
    <property type="entry name" value="DUF1759"/>
    <property type="match status" value="1"/>
</dbReference>
<dbReference type="GO" id="GO:0003676">
    <property type="term" value="F:nucleic acid binding"/>
    <property type="evidence" value="ECO:0007669"/>
    <property type="project" value="InterPro"/>
</dbReference>
<dbReference type="Gene3D" id="2.40.70.10">
    <property type="entry name" value="Acid Proteases"/>
    <property type="match status" value="1"/>
</dbReference>
<dbReference type="InterPro" id="IPR021109">
    <property type="entry name" value="Peptidase_aspartic_dom_sf"/>
</dbReference>
<dbReference type="InterPro" id="IPR001878">
    <property type="entry name" value="Znf_CCHC"/>
</dbReference>
<feature type="domain" description="CCHC-type" evidence="1">
    <location>
        <begin position="386"/>
        <end position="402"/>
    </location>
</feature>
<dbReference type="Proteomes" id="UP000005408">
    <property type="component" value="Unassembled WGS sequence"/>
</dbReference>
<dbReference type="InterPro" id="IPR005312">
    <property type="entry name" value="DUF1759"/>
</dbReference>
<dbReference type="EnsemblMetazoa" id="G34245.1">
    <property type="protein sequence ID" value="G34245.1:cds"/>
    <property type="gene ID" value="G34245"/>
</dbReference>
<dbReference type="SMART" id="SM00343">
    <property type="entry name" value="ZnF_C2HC"/>
    <property type="match status" value="3"/>
</dbReference>
<name>A0A8W8MLT6_MAGGI</name>
<organism evidence="2 3">
    <name type="scientific">Magallana gigas</name>
    <name type="common">Pacific oyster</name>
    <name type="synonym">Crassostrea gigas</name>
    <dbReference type="NCBI Taxonomy" id="29159"/>
    <lineage>
        <taxon>Eukaryota</taxon>
        <taxon>Metazoa</taxon>
        <taxon>Spiralia</taxon>
        <taxon>Lophotrochozoa</taxon>
        <taxon>Mollusca</taxon>
        <taxon>Bivalvia</taxon>
        <taxon>Autobranchia</taxon>
        <taxon>Pteriomorphia</taxon>
        <taxon>Ostreida</taxon>
        <taxon>Ostreoidea</taxon>
        <taxon>Ostreidae</taxon>
        <taxon>Magallana</taxon>
    </lineage>
</organism>
<accession>A0A8W8MLT6</accession>
<dbReference type="Gene3D" id="4.10.60.10">
    <property type="entry name" value="Zinc finger, CCHC-type"/>
    <property type="match status" value="1"/>
</dbReference>
<evidence type="ECO:0000259" key="1">
    <source>
        <dbReference type="SMART" id="SM00343"/>
    </source>
</evidence>
<keyword evidence="3" id="KW-1185">Reference proteome</keyword>
<dbReference type="Pfam" id="PF05585">
    <property type="entry name" value="DUF1758"/>
    <property type="match status" value="1"/>
</dbReference>
<dbReference type="PANTHER" id="PTHR47331:SF5">
    <property type="entry name" value="RIBONUCLEASE H"/>
    <property type="match status" value="1"/>
</dbReference>
<sequence>MSATYLKGLCTRYRNLIETEIKKADKLVSIDVSEEDPTALLRNVETSVRRIKEFSAKLEETMEKWSMVIEGQETKQGEQEKFSEISGKVFLLLNEANDRSEQLIILEKTLQEKLTTLKKPHDMSDPRLDHLIHLQAKMQEQIIHSSTVHRNHKLSNIEKFNYLRSKLTETARLAISGLSLSNQNYDVAISILKDRFGDVHSVINKHYVELINTQSATNDTSSLRKLHDDIERHMRSLEALHQDVNQDVFISMITSKLPKETLLQLEIQKGSQEKWTVQKLRDLMKSYITVKESSELQASSVVRHEERHTTAEALVISTNKESAIRRNRPTRVPVRPTVCTFCGGSHWTDECRKYRTIEDRKQRLRGKCFVCLKPDHRSKECRVEKTCYHCKQHSHHRSLCPKKIPFRQRESSHLTEEISTIEETSKFQKDAENSLLSSGDIVLMQTAKTEVSNQYRENSEPARLLMDSGSQRTYITENLADRLQLKSQATEKISLITFGAERPKIVKTPKVSLKLKLKDGHYLRARLLLESRSHKWSHMRVEITHPRFRQSTSGKYIRSSYFSELKSLIFQNLNLLLGSVTSLICRYNAWLVRIE</sequence>
<dbReference type="GO" id="GO:0008270">
    <property type="term" value="F:zinc ion binding"/>
    <property type="evidence" value="ECO:0007669"/>
    <property type="project" value="InterPro"/>
</dbReference>
<feature type="domain" description="CCHC-type" evidence="1">
    <location>
        <begin position="338"/>
        <end position="353"/>
    </location>
</feature>
<reference evidence="2" key="1">
    <citation type="submission" date="2022-08" db="UniProtKB">
        <authorList>
            <consortium name="EnsemblMetazoa"/>
        </authorList>
    </citation>
    <scope>IDENTIFICATION</scope>
    <source>
        <strain evidence="2">05x7-T-G4-1.051#20</strain>
    </source>
</reference>
<dbReference type="AlphaFoldDB" id="A0A8W8MLT6"/>
<evidence type="ECO:0000313" key="3">
    <source>
        <dbReference type="Proteomes" id="UP000005408"/>
    </source>
</evidence>
<evidence type="ECO:0000313" key="2">
    <source>
        <dbReference type="EnsemblMetazoa" id="G34245.1:cds"/>
    </source>
</evidence>
<dbReference type="PANTHER" id="PTHR47331">
    <property type="entry name" value="PHD-TYPE DOMAIN-CONTAINING PROTEIN"/>
    <property type="match status" value="1"/>
</dbReference>
<protein>
    <recommendedName>
        <fullName evidence="1">CCHC-type domain-containing protein</fullName>
    </recommendedName>
</protein>
<feature type="domain" description="CCHC-type" evidence="1">
    <location>
        <begin position="367"/>
        <end position="383"/>
    </location>
</feature>